<dbReference type="InterPro" id="IPR011049">
    <property type="entry name" value="Serralysin-like_metalloprot_C"/>
</dbReference>
<feature type="domain" description="Calx-beta" evidence="5">
    <location>
        <begin position="442"/>
        <end position="541"/>
    </location>
</feature>
<dbReference type="SMART" id="SM00237">
    <property type="entry name" value="Calx_beta"/>
    <property type="match status" value="9"/>
</dbReference>
<dbReference type="Gene3D" id="2.150.10.10">
    <property type="entry name" value="Serralysin-like metalloprotease, C-terminal"/>
    <property type="match status" value="2"/>
</dbReference>
<dbReference type="InterPro" id="IPR003644">
    <property type="entry name" value="Calx_beta"/>
</dbReference>
<keyword evidence="1" id="KW-0732">Signal</keyword>
<feature type="domain" description="Calx-beta" evidence="5">
    <location>
        <begin position="215"/>
        <end position="312"/>
    </location>
</feature>
<feature type="domain" description="Calx-beta" evidence="5">
    <location>
        <begin position="553"/>
        <end position="654"/>
    </location>
</feature>
<evidence type="ECO:0000259" key="5">
    <source>
        <dbReference type="SMART" id="SM00237"/>
    </source>
</evidence>
<reference evidence="6 7" key="1">
    <citation type="submission" date="2023-11" db="EMBL/GenBank/DDBJ databases">
        <title>Draft genome of Azohydromonas lata strain H1 (DSM1123), a polyhydroxyalkanoate producer.</title>
        <authorList>
            <person name="Traversa D."/>
            <person name="D'Addabbo P."/>
            <person name="Pazzani C."/>
            <person name="Manzari C."/>
            <person name="Chiara M."/>
            <person name="Scrascia M."/>
        </authorList>
    </citation>
    <scope>NUCLEOTIDE SEQUENCE [LARGE SCALE GENOMIC DNA]</scope>
    <source>
        <strain evidence="6 7">H1</strain>
    </source>
</reference>
<evidence type="ECO:0000256" key="3">
    <source>
        <dbReference type="ARBA" id="ARBA00022837"/>
    </source>
</evidence>
<evidence type="ECO:0000256" key="1">
    <source>
        <dbReference type="ARBA" id="ARBA00022729"/>
    </source>
</evidence>
<dbReference type="RefSeq" id="WP_322466460.1">
    <property type="nucleotide sequence ID" value="NZ_JAXOJX010000029.1"/>
</dbReference>
<feature type="domain" description="Calx-beta" evidence="5">
    <location>
        <begin position="99"/>
        <end position="200"/>
    </location>
</feature>
<feature type="domain" description="Calx-beta" evidence="5">
    <location>
        <begin position="779"/>
        <end position="880"/>
    </location>
</feature>
<evidence type="ECO:0000313" key="6">
    <source>
        <dbReference type="EMBL" id="MDZ5458368.1"/>
    </source>
</evidence>
<evidence type="ECO:0000256" key="2">
    <source>
        <dbReference type="ARBA" id="ARBA00022737"/>
    </source>
</evidence>
<feature type="domain" description="Calx-beta" evidence="5">
    <location>
        <begin position="3"/>
        <end position="87"/>
    </location>
</feature>
<dbReference type="Pfam" id="PF00353">
    <property type="entry name" value="HemolysinCabind"/>
    <property type="match status" value="2"/>
</dbReference>
<dbReference type="InterPro" id="IPR038081">
    <property type="entry name" value="CalX-like_sf"/>
</dbReference>
<keyword evidence="3" id="KW-0106">Calcium</keyword>
<dbReference type="PANTHER" id="PTHR11878">
    <property type="entry name" value="SODIUM/CALCIUM EXCHANGER"/>
    <property type="match status" value="1"/>
</dbReference>
<dbReference type="InterPro" id="IPR018511">
    <property type="entry name" value="Hemolysin-typ_Ca-bd_CS"/>
</dbReference>
<keyword evidence="7" id="KW-1185">Reference proteome</keyword>
<keyword evidence="4" id="KW-0813">Transport</keyword>
<dbReference type="PROSITE" id="PS00330">
    <property type="entry name" value="HEMOLYSIN_CALCIUM"/>
    <property type="match status" value="1"/>
</dbReference>
<dbReference type="InterPro" id="IPR001343">
    <property type="entry name" value="Hemolysn_Ca-bd"/>
</dbReference>
<dbReference type="InterPro" id="IPR051171">
    <property type="entry name" value="CaCA"/>
</dbReference>
<dbReference type="Pfam" id="PF03160">
    <property type="entry name" value="Calx-beta"/>
    <property type="match status" value="9"/>
</dbReference>
<dbReference type="SUPFAM" id="SSF51120">
    <property type="entry name" value="beta-Roll"/>
    <property type="match status" value="1"/>
</dbReference>
<dbReference type="PANTHER" id="PTHR11878:SF65">
    <property type="entry name" value="NA_CA-EXCHANGE PROTEIN, ISOFORM G"/>
    <property type="match status" value="1"/>
</dbReference>
<dbReference type="Proteomes" id="UP001293718">
    <property type="component" value="Unassembled WGS sequence"/>
</dbReference>
<dbReference type="PRINTS" id="PR00313">
    <property type="entry name" value="CABNDNGRPT"/>
</dbReference>
<gene>
    <name evidence="6" type="ORF">SM757_17470</name>
</gene>
<protein>
    <submittedName>
        <fullName evidence="6">Calx-beta domain-containing protein</fullName>
    </submittedName>
</protein>
<feature type="domain" description="Calx-beta" evidence="5">
    <location>
        <begin position="317"/>
        <end position="427"/>
    </location>
</feature>
<organism evidence="6 7">
    <name type="scientific">Azohydromonas lata</name>
    <dbReference type="NCBI Taxonomy" id="45677"/>
    <lineage>
        <taxon>Bacteria</taxon>
        <taxon>Pseudomonadati</taxon>
        <taxon>Pseudomonadota</taxon>
        <taxon>Betaproteobacteria</taxon>
        <taxon>Burkholderiales</taxon>
        <taxon>Sphaerotilaceae</taxon>
        <taxon>Azohydromonas</taxon>
    </lineage>
</organism>
<comment type="caution">
    <text evidence="6">The sequence shown here is derived from an EMBL/GenBank/DDBJ whole genome shotgun (WGS) entry which is preliminary data.</text>
</comment>
<dbReference type="SUPFAM" id="SSF141072">
    <property type="entry name" value="CalX-like"/>
    <property type="match status" value="9"/>
</dbReference>
<sequence>MPITVDDVDVDESSTVARFTLRLTAPSALPVSVSYSNSNATAANGSDYSARSGTVTFAPGQTVLTVDIPILANTTAERTEFFLLNLFSPVNDTIARNTAWATIYDNDQILPGAPVIRVGDRVVDESAGVVSFTVTLDRPATGNVSVHVATANGTALAGSDYTALSQTLLFSPGQTAKTVSVALINDAVAEGAETFDLVLSAPAGGVLAAPALGRATIGANDATPVISPLISVSDAVADESDASLRFVVSLSAPATQQVSVSYSNSNVTAANGSDYLAGSGTLVFLPGQTTQVVTVPVLDDTTAERTELVRLNLFSAVNGTIVDNDGLGTVHDNDALSGTPVIRVADTVVDESAGFVTFTVALDRPSTSNVSVNVATVNGTAIAGSDYTALAAQTLTFTPGQVAKTVSVALANDGVAELDETFMLQLSAAVGGVLAAPTFGRATIGANDATPVAQPLIRVSDAVADESDTALRFVVSFSAPSNQTVSVSYSNSNVTAANGSDYVALSNTLVFAPGETTKVVVIPVLNDTTQERVEFARLNLFSAVNGVIVDNDGLGTLYDNDAPSGTPVIQVADSVVDEAAGSVTFTLALDRPSTSNVSVNVATANGTALAGADYSAQVLQTLTFTPGQTVKTVTVALANDALAEGTEYFDLVLSSPVNATLPDNGARAFIGANDAPAAILPLVSVSDAQAGESDGALQFIVSLNAPSTQQVSVSYSNSNLTAANGSDYAAQSNTLVFAPGETTKVLSIPVLDNTTAEPAELLRLNLFSAVNATIVDGAGLGWIQDNDAPSGVPVIRVDDGIADEGGGFARFNVTLDRPSTSQVTVVAATADGTASAGADYDAQAAQVLVFAPGETSKTVLVPMRNDAVAEGVEFFDLQLSSAVNATIGDVRGHMAIAPSDMATAATPTVSAAAIWAPEAGTALDFVVSLSAPSAQQVSVSYSNSNGSAANGSDYVALSGTLVFAPGQTMQVVRIPLLDNLVAETPETFALNLFSAVNAVVGGTPVVATIVDDDPAPAGQLTIAGTGNADVLVGRPGANIVNGGAGNDLLDGEAGVIMRGGAGNDVYIVEAAGDTADETGGSGTDTVVAYINHTLAAGLENLLLRGAAVSGAGNAATNLLQGNALGNTLSGGAGNDTLRGAAGADTLSGGTQADSFVFDNLAGMDSITDWSSADDSLLFSMAGVRVGDGDTVVENALLRNAPGGFGTAAELVVFSQDIAGAITTASAAAAIGSATSAYAVGDARLFAVDNGAQTGVFLFRAAAADALISAAELTPLVLATGGASALSDYLFVA</sequence>
<evidence type="ECO:0000256" key="4">
    <source>
        <dbReference type="ARBA" id="ARBA00023065"/>
    </source>
</evidence>
<dbReference type="EMBL" id="JAXOJX010000029">
    <property type="protein sequence ID" value="MDZ5458368.1"/>
    <property type="molecule type" value="Genomic_DNA"/>
</dbReference>
<feature type="domain" description="Calx-beta" evidence="5">
    <location>
        <begin position="668"/>
        <end position="767"/>
    </location>
</feature>
<dbReference type="Gene3D" id="2.60.40.2030">
    <property type="match status" value="9"/>
</dbReference>
<evidence type="ECO:0000313" key="7">
    <source>
        <dbReference type="Proteomes" id="UP001293718"/>
    </source>
</evidence>
<keyword evidence="2" id="KW-0677">Repeat</keyword>
<feature type="domain" description="Calx-beta" evidence="5">
    <location>
        <begin position="893"/>
        <end position="993"/>
    </location>
</feature>
<name>A0ABU5IGW1_9BURK</name>
<accession>A0ABU5IGW1</accession>
<keyword evidence="4" id="KW-0406">Ion transport</keyword>
<proteinExistence type="predicted"/>